<dbReference type="GO" id="GO:0016705">
    <property type="term" value="F:oxidoreductase activity, acting on paired donors, with incorporation or reduction of molecular oxygen"/>
    <property type="evidence" value="ECO:0007669"/>
    <property type="project" value="InterPro"/>
</dbReference>
<sequence length="517" mass="59617">MALQQWLIQSWKELHKVPVYLLLSLLFLFSFQRFCKRIFKTTKLNLPPSPPKLPIIGNLHQLRKLSHRSFRALSEKYGPIILLHLGHTPTLIVSSADIAREVMNSHDIVFSNRPQTTAANTLLYGCTDVGFAPYGEYWRQVRKICVLELLSLKRVQSFQYVREEEVDSLMKKIHESCIKQTHVNLSEMIIATSKNIVSRCVFGRKFEEENGKRSFEDLSRRILALLTSFCLGDFFPYLGWIDVLTGFIPNLKATFRELDVFFAQVIEEHKTRNCNDDRPYTKDFVDILLQLQRDGMLEFEFTEDNLKGILLDMFVAGSDTTSTTLEWLMAELIKNPNIMKKAQEEVRRVVGMKSKIDVNDINQMNYLKCILKETLRVHPPAPLSVPRETSSSVILGGYYIPPKAKVFVNTWAIQMDSSVWDKPEEFLPERFINNPVDFKGQDFEFIPFGGGRRGCPGLTFGVTTIEYVIANLLCWFDWRLPSPIAQGEDDLDMREVNYSLVVTKKFPLHLVPILYSP</sequence>
<keyword evidence="3 4" id="KW-0408">Iron</keyword>
<proteinExistence type="inferred from homology"/>
<evidence type="ECO:0000313" key="6">
    <source>
        <dbReference type="Proteomes" id="UP000235220"/>
    </source>
</evidence>
<dbReference type="PROSITE" id="PS00086">
    <property type="entry name" value="CYTOCHROME_P450"/>
    <property type="match status" value="1"/>
</dbReference>
<dbReference type="PRINTS" id="PR00463">
    <property type="entry name" value="EP450I"/>
</dbReference>
<keyword evidence="5" id="KW-0560">Oxidoreductase</keyword>
<dbReference type="InterPro" id="IPR036396">
    <property type="entry name" value="Cyt_P450_sf"/>
</dbReference>
<evidence type="ECO:0000256" key="5">
    <source>
        <dbReference type="RuleBase" id="RU000461"/>
    </source>
</evidence>
<feature type="binding site" description="axial binding residue" evidence="4">
    <location>
        <position position="455"/>
    </location>
    <ligand>
        <name>heme</name>
        <dbReference type="ChEBI" id="CHEBI:30413"/>
    </ligand>
    <ligandPart>
        <name>Fe</name>
        <dbReference type="ChEBI" id="CHEBI:18248"/>
    </ligandPart>
</feature>
<evidence type="ECO:0000256" key="4">
    <source>
        <dbReference type="PIRSR" id="PIRSR602401-1"/>
    </source>
</evidence>
<keyword evidence="2 4" id="KW-0479">Metal-binding</keyword>
<dbReference type="Proteomes" id="UP000235220">
    <property type="component" value="Chromosome 2"/>
</dbReference>
<dbReference type="PRINTS" id="PR00385">
    <property type="entry name" value="P450"/>
</dbReference>
<organism evidence="6 7">
    <name type="scientific">Juglans regia</name>
    <name type="common">English walnut</name>
    <dbReference type="NCBI Taxonomy" id="51240"/>
    <lineage>
        <taxon>Eukaryota</taxon>
        <taxon>Viridiplantae</taxon>
        <taxon>Streptophyta</taxon>
        <taxon>Embryophyta</taxon>
        <taxon>Tracheophyta</taxon>
        <taxon>Spermatophyta</taxon>
        <taxon>Magnoliopsida</taxon>
        <taxon>eudicotyledons</taxon>
        <taxon>Gunneridae</taxon>
        <taxon>Pentapetalae</taxon>
        <taxon>rosids</taxon>
        <taxon>fabids</taxon>
        <taxon>Fagales</taxon>
        <taxon>Juglandaceae</taxon>
        <taxon>Juglans</taxon>
    </lineage>
</organism>
<keyword evidence="4 5" id="KW-0349">Heme</keyword>
<dbReference type="PANTHER" id="PTHR47955:SF15">
    <property type="entry name" value="CYTOCHROME P450 71A2-LIKE"/>
    <property type="match status" value="1"/>
</dbReference>
<dbReference type="KEGG" id="jre:109005537"/>
<dbReference type="FunFam" id="1.10.630.10:FF:000011">
    <property type="entry name" value="Cytochrome P450 83B1"/>
    <property type="match status" value="1"/>
</dbReference>
<evidence type="ECO:0000313" key="7">
    <source>
        <dbReference type="RefSeq" id="XP_018840072.1"/>
    </source>
</evidence>
<dbReference type="SUPFAM" id="SSF48264">
    <property type="entry name" value="Cytochrome P450"/>
    <property type="match status" value="1"/>
</dbReference>
<dbReference type="Pfam" id="PF00067">
    <property type="entry name" value="p450"/>
    <property type="match status" value="1"/>
</dbReference>
<comment type="cofactor">
    <cofactor evidence="4">
        <name>heme</name>
        <dbReference type="ChEBI" id="CHEBI:30413"/>
    </cofactor>
</comment>
<evidence type="ECO:0000256" key="3">
    <source>
        <dbReference type="ARBA" id="ARBA00023004"/>
    </source>
</evidence>
<dbReference type="CDD" id="cd11072">
    <property type="entry name" value="CYP71-like"/>
    <property type="match status" value="1"/>
</dbReference>
<dbReference type="GO" id="GO:0020037">
    <property type="term" value="F:heme binding"/>
    <property type="evidence" value="ECO:0007669"/>
    <property type="project" value="InterPro"/>
</dbReference>
<accession>A0A2I4G846</accession>
<dbReference type="Gramene" id="Jr02_02380_p1">
    <property type="protein sequence ID" value="cds.Jr02_02380_p1"/>
    <property type="gene ID" value="Jr02_02380"/>
</dbReference>
<dbReference type="STRING" id="51240.A0A2I4G846"/>
<dbReference type="GeneID" id="109005537"/>
<dbReference type="PANTHER" id="PTHR47955">
    <property type="entry name" value="CYTOCHROME P450 FAMILY 71 PROTEIN"/>
    <property type="match status" value="1"/>
</dbReference>
<evidence type="ECO:0000256" key="1">
    <source>
        <dbReference type="ARBA" id="ARBA00010617"/>
    </source>
</evidence>
<dbReference type="SMR" id="A0A2I4G846"/>
<dbReference type="OrthoDB" id="1470350at2759"/>
<name>A0A2I4G846_JUGRE</name>
<dbReference type="InterPro" id="IPR001128">
    <property type="entry name" value="Cyt_P450"/>
</dbReference>
<keyword evidence="5" id="KW-0503">Monooxygenase</keyword>
<comment type="similarity">
    <text evidence="1 5">Belongs to the cytochrome P450 family.</text>
</comment>
<dbReference type="AlphaFoldDB" id="A0A2I4G846"/>
<dbReference type="InterPro" id="IPR017972">
    <property type="entry name" value="Cyt_P450_CS"/>
</dbReference>
<evidence type="ECO:0000256" key="2">
    <source>
        <dbReference type="ARBA" id="ARBA00022723"/>
    </source>
</evidence>
<dbReference type="GO" id="GO:0004497">
    <property type="term" value="F:monooxygenase activity"/>
    <property type="evidence" value="ECO:0007669"/>
    <property type="project" value="UniProtKB-KW"/>
</dbReference>
<dbReference type="InterPro" id="IPR002401">
    <property type="entry name" value="Cyt_P450_E_grp-I"/>
</dbReference>
<dbReference type="Gene3D" id="1.10.630.10">
    <property type="entry name" value="Cytochrome P450"/>
    <property type="match status" value="1"/>
</dbReference>
<protein>
    <submittedName>
        <fullName evidence="7">Cytochrome P450 71A1-like</fullName>
    </submittedName>
</protein>
<gene>
    <name evidence="7" type="primary">LOC109005537</name>
</gene>
<reference evidence="7" key="1">
    <citation type="submission" date="2025-08" db="UniProtKB">
        <authorList>
            <consortium name="RefSeq"/>
        </authorList>
    </citation>
    <scope>IDENTIFICATION</scope>
    <source>
        <tissue evidence="7">Leaves</tissue>
    </source>
</reference>
<dbReference type="RefSeq" id="XP_018840072.1">
    <property type="nucleotide sequence ID" value="XM_018984527.2"/>
</dbReference>
<keyword evidence="6" id="KW-1185">Reference proteome</keyword>
<dbReference type="GO" id="GO:0005506">
    <property type="term" value="F:iron ion binding"/>
    <property type="evidence" value="ECO:0007669"/>
    <property type="project" value="InterPro"/>
</dbReference>